<gene>
    <name evidence="13" type="ORF">C1645_696109</name>
</gene>
<feature type="transmembrane region" description="Helical" evidence="11">
    <location>
        <begin position="1291"/>
        <end position="1308"/>
    </location>
</feature>
<comment type="subcellular location">
    <subcellularLocation>
        <location evidence="1">Membrane</location>
        <topology evidence="1">Multi-pass membrane protein</topology>
    </subcellularLocation>
</comment>
<evidence type="ECO:0000256" key="9">
    <source>
        <dbReference type="ARBA" id="ARBA00047777"/>
    </source>
</evidence>
<evidence type="ECO:0000313" key="14">
    <source>
        <dbReference type="Proteomes" id="UP000265703"/>
    </source>
</evidence>
<accession>A0A397SX69</accession>
<name>A0A397SX69_9GLOM</name>
<dbReference type="GO" id="GO:0003843">
    <property type="term" value="F:1,3-beta-D-glucan synthase activity"/>
    <property type="evidence" value="ECO:0007669"/>
    <property type="project" value="UniProtKB-EC"/>
</dbReference>
<evidence type="ECO:0000256" key="6">
    <source>
        <dbReference type="ARBA" id="ARBA00022692"/>
    </source>
</evidence>
<dbReference type="GO" id="GO:0000148">
    <property type="term" value="C:1,3-beta-D-glucan synthase complex"/>
    <property type="evidence" value="ECO:0007669"/>
    <property type="project" value="InterPro"/>
</dbReference>
<evidence type="ECO:0000256" key="11">
    <source>
        <dbReference type="SAM" id="Phobius"/>
    </source>
</evidence>
<feature type="transmembrane region" description="Helical" evidence="11">
    <location>
        <begin position="532"/>
        <end position="556"/>
    </location>
</feature>
<evidence type="ECO:0000256" key="7">
    <source>
        <dbReference type="ARBA" id="ARBA00022989"/>
    </source>
</evidence>
<dbReference type="InterPro" id="IPR003440">
    <property type="entry name" value="Glyco_trans_48_dom"/>
</dbReference>
<feature type="domain" description="1,3-beta-glucan synthase component FKS1-like" evidence="12">
    <location>
        <begin position="166"/>
        <end position="274"/>
    </location>
</feature>
<dbReference type="EMBL" id="QKYT01000312">
    <property type="protein sequence ID" value="RIA87344.1"/>
    <property type="molecule type" value="Genomic_DNA"/>
</dbReference>
<dbReference type="GO" id="GO:0006075">
    <property type="term" value="P:(1-&gt;3)-beta-D-glucan biosynthetic process"/>
    <property type="evidence" value="ECO:0007669"/>
    <property type="project" value="InterPro"/>
</dbReference>
<reference evidence="13 14" key="1">
    <citation type="submission" date="2018-06" db="EMBL/GenBank/DDBJ databases">
        <title>Comparative genomics reveals the genomic features of Rhizophagus irregularis, R. cerebriforme, R. diaphanum and Gigaspora rosea, and their symbiotic lifestyle signature.</title>
        <authorList>
            <person name="Morin E."/>
            <person name="San Clemente H."/>
            <person name="Chen E.C.H."/>
            <person name="De La Providencia I."/>
            <person name="Hainaut M."/>
            <person name="Kuo A."/>
            <person name="Kohler A."/>
            <person name="Murat C."/>
            <person name="Tang N."/>
            <person name="Roy S."/>
            <person name="Loubradou J."/>
            <person name="Henrissat B."/>
            <person name="Grigoriev I.V."/>
            <person name="Corradi N."/>
            <person name="Roux C."/>
            <person name="Martin F.M."/>
        </authorList>
    </citation>
    <scope>NUCLEOTIDE SEQUENCE [LARGE SCALE GENOMIC DNA]</scope>
    <source>
        <strain evidence="13 14">DAOM 227022</strain>
    </source>
</reference>
<evidence type="ECO:0000256" key="4">
    <source>
        <dbReference type="ARBA" id="ARBA00022676"/>
    </source>
</evidence>
<dbReference type="GO" id="GO:0051278">
    <property type="term" value="P:fungal-type cell wall polysaccharide biosynthetic process"/>
    <property type="evidence" value="ECO:0007669"/>
    <property type="project" value="TreeGrafter"/>
</dbReference>
<dbReference type="OrthoDB" id="1880850at2759"/>
<evidence type="ECO:0000256" key="2">
    <source>
        <dbReference type="ARBA" id="ARBA00009040"/>
    </source>
</evidence>
<evidence type="ECO:0000256" key="3">
    <source>
        <dbReference type="ARBA" id="ARBA00012589"/>
    </source>
</evidence>
<organism evidence="13 14">
    <name type="scientific">Glomus cerebriforme</name>
    <dbReference type="NCBI Taxonomy" id="658196"/>
    <lineage>
        <taxon>Eukaryota</taxon>
        <taxon>Fungi</taxon>
        <taxon>Fungi incertae sedis</taxon>
        <taxon>Mucoromycota</taxon>
        <taxon>Glomeromycotina</taxon>
        <taxon>Glomeromycetes</taxon>
        <taxon>Glomerales</taxon>
        <taxon>Glomeraceae</taxon>
        <taxon>Glomus</taxon>
    </lineage>
</organism>
<dbReference type="Pfam" id="PF14288">
    <property type="entry name" value="FKS1_dom1"/>
    <property type="match status" value="1"/>
</dbReference>
<dbReference type="Pfam" id="PF23605">
    <property type="entry name" value="FKS1_dom2"/>
    <property type="match status" value="1"/>
</dbReference>
<feature type="transmembrane region" description="Helical" evidence="11">
    <location>
        <begin position="1171"/>
        <end position="1191"/>
    </location>
</feature>
<dbReference type="GO" id="GO:0005886">
    <property type="term" value="C:plasma membrane"/>
    <property type="evidence" value="ECO:0007669"/>
    <property type="project" value="TreeGrafter"/>
</dbReference>
<keyword evidence="5 13" id="KW-0808">Transferase</keyword>
<dbReference type="STRING" id="658196.A0A397SX69"/>
<feature type="transmembrane region" description="Helical" evidence="11">
    <location>
        <begin position="1481"/>
        <end position="1506"/>
    </location>
</feature>
<feature type="transmembrane region" description="Helical" evidence="11">
    <location>
        <begin position="1407"/>
        <end position="1440"/>
    </location>
</feature>
<keyword evidence="8 11" id="KW-0472">Membrane</keyword>
<evidence type="ECO:0000313" key="13">
    <source>
        <dbReference type="EMBL" id="RIA87344.1"/>
    </source>
</evidence>
<keyword evidence="14" id="KW-1185">Reference proteome</keyword>
<feature type="transmembrane region" description="Helical" evidence="11">
    <location>
        <begin position="313"/>
        <end position="335"/>
    </location>
</feature>
<keyword evidence="6 11" id="KW-0812">Transmembrane</keyword>
<keyword evidence="4" id="KW-0328">Glycosyltransferase</keyword>
<dbReference type="InterPro" id="IPR056261">
    <property type="entry name" value="FKS1-like_dom2"/>
</dbReference>
<proteinExistence type="inferred from homology"/>
<evidence type="ECO:0000259" key="12">
    <source>
        <dbReference type="SMART" id="SM01205"/>
    </source>
</evidence>
<feature type="transmembrane region" description="Helical" evidence="11">
    <location>
        <begin position="386"/>
        <end position="408"/>
    </location>
</feature>
<comment type="catalytic activity">
    <reaction evidence="9">
        <text>[(1-&gt;3)-beta-D-glucosyl](n) + UDP-alpha-D-glucose = [(1-&gt;3)-beta-D-glucosyl](n+1) + UDP + H(+)</text>
        <dbReference type="Rhea" id="RHEA:21476"/>
        <dbReference type="Rhea" id="RHEA-COMP:11146"/>
        <dbReference type="Rhea" id="RHEA-COMP:14303"/>
        <dbReference type="ChEBI" id="CHEBI:15378"/>
        <dbReference type="ChEBI" id="CHEBI:37671"/>
        <dbReference type="ChEBI" id="CHEBI:58223"/>
        <dbReference type="ChEBI" id="CHEBI:58885"/>
        <dbReference type="EC" id="2.4.1.34"/>
    </reaction>
</comment>
<feature type="transmembrane region" description="Helical" evidence="11">
    <location>
        <begin position="1581"/>
        <end position="1605"/>
    </location>
</feature>
<evidence type="ECO:0000256" key="10">
    <source>
        <dbReference type="SAM" id="MobiDB-lite"/>
    </source>
</evidence>
<feature type="transmembrane region" description="Helical" evidence="11">
    <location>
        <begin position="1375"/>
        <end position="1395"/>
    </location>
</feature>
<dbReference type="SMART" id="SM01205">
    <property type="entry name" value="FKS1_dom1"/>
    <property type="match status" value="1"/>
</dbReference>
<protein>
    <recommendedName>
        <fullName evidence="3">1,3-beta-glucan synthase</fullName>
        <ecNumber evidence="3">2.4.1.34</ecNumber>
    </recommendedName>
</protein>
<dbReference type="PANTHER" id="PTHR12741:SF48">
    <property type="entry name" value="1,3-BETA-GLUCAN SYNTHASE COMPONENT FKS1-RELATED"/>
    <property type="match status" value="1"/>
</dbReference>
<feature type="transmembrane region" description="Helical" evidence="11">
    <location>
        <begin position="469"/>
        <end position="490"/>
    </location>
</feature>
<feature type="transmembrane region" description="Helical" evidence="11">
    <location>
        <begin position="355"/>
        <end position="374"/>
    </location>
</feature>
<evidence type="ECO:0000256" key="1">
    <source>
        <dbReference type="ARBA" id="ARBA00004141"/>
    </source>
</evidence>
<dbReference type="InterPro" id="IPR026899">
    <property type="entry name" value="FKS1-like_dom1"/>
</dbReference>
<feature type="transmembrane region" description="Helical" evidence="11">
    <location>
        <begin position="1452"/>
        <end position="1475"/>
    </location>
</feature>
<comment type="caution">
    <text evidence="13">The sequence shown here is derived from an EMBL/GenBank/DDBJ whole genome shotgun (WGS) entry which is preliminary data.</text>
</comment>
<dbReference type="Proteomes" id="UP000265703">
    <property type="component" value="Unassembled WGS sequence"/>
</dbReference>
<feature type="transmembrane region" description="Helical" evidence="11">
    <location>
        <begin position="414"/>
        <end position="435"/>
    </location>
</feature>
<evidence type="ECO:0000256" key="8">
    <source>
        <dbReference type="ARBA" id="ARBA00023136"/>
    </source>
</evidence>
<keyword evidence="7 11" id="KW-1133">Transmembrane helix</keyword>
<dbReference type="PANTHER" id="PTHR12741">
    <property type="entry name" value="LYST-INTERACTING PROTEIN LIP5 DOPAMINE RESPONSIVE PROTEIN DRG-1"/>
    <property type="match status" value="1"/>
</dbReference>
<feature type="transmembrane region" description="Helical" evidence="11">
    <location>
        <begin position="1267"/>
        <end position="1285"/>
    </location>
</feature>
<feature type="transmembrane region" description="Helical" evidence="11">
    <location>
        <begin position="1132"/>
        <end position="1151"/>
    </location>
</feature>
<feature type="region of interest" description="Disordered" evidence="10">
    <location>
        <begin position="1"/>
        <end position="62"/>
    </location>
</feature>
<dbReference type="Pfam" id="PF02364">
    <property type="entry name" value="Glucan_synthase"/>
    <property type="match status" value="1"/>
</dbReference>
<sequence>MAYSQLNNGPSQQLPQQIYGSSYSSQDLQGNDQYVSLHSSETSPQGSSNPQQQDPPSHIYTSWSSNVPVSKVKIEEIFNNLKEKFGFQRDNTRNMFDHLMCMLDSRASRMNPYQALITLHADYIGGVNANYRKWYFASGINVYSKNGPQDQDQWDERMNAMSENPEIIIRQLALWLLLWGEASLVRFMSECLCFIFKLADDYDKSPKVQPVFEGDYLHNVITPLYNYILDQCYEIKLGKFVKRKKDHSETIGYDDINQLFWYRKTISNIVFQDEEESCIKSIMDSSHSQRYLKLRHVKWKHVFNKTYKEKRTWLHLAVNFTRIWIIEISACWYFTVYNSPFLYSNNKVEPAVQWSILAIGGAISTLLMIIGRICELFFNPLRNNLIFIQFLLLFIVFIINSTPFYYVIVKVPPSLIIGMSQFFISLITSFTFAIVPKSHLFGSQSKDEALHVFTANYARLNYKDRLISIGLWCCIFGCKLVESYFLSLVFKDFLKAMLEMRIIGSIICSLVLALAIVIMFLLYLILLFSSTYLWYVIWNVIFSVTVHALTLGRSIWIPRQINFTMLSKHIRTKILPQNSMDVNDVSQIWNAIVISMYNEHLLSIENVKNLFYQQENDKGSWNSPTIFVSHNDDQYGYPPMSEEAKRRITFFSQSLSNNIQDPLPIHKTPTFTVFTPHYSEKILLSLDEIGENDQNTRVNLLEYLKQLHPIEWENFEQGNNLRTCDSIHVQEYLKEQDNFTEDDNNLSKRMWVSRRTQTLFRTISGFMNYSKAIKLLYRVENPDIIASCANDPEKLENELASMARRKFKFLISMQRYNEFDEDEQKNVDFLLRAYPDLQIAYLDQVRENEGDKPKFFSVLIDGHCELLSNGKRKPRYRIQLPGNPILGDGKSDNQNHAIIFYRGEYLQLVDANQDNYLEECLKISNILGEFEQYNISEEPTSEYEKESSNTELEEVKVNISPYLSATKQTKKNPIAIIGACEYIFSKNYGVLGDIIAGKGQAFGTLTQRTLAKVGGRLHYGHPDFLNAIFMTTRGGISKGQKGLHLSEDIYAGINSFIRGGHIKQCDYIQCGKGRDLGFESILHFTTKTSMGMGEQILSREYYYLGTQLALDRLLTFYYAHPGFHLNHIFIKLSVQLFMYGMMFIGAMRTVFSACSALQNVFCYNFIPITDWIKWSIILIIFASFIDFLPLFSQEFVEKGFIHGVIRLCKHFISLSPFFEVFNSQIYANSIMTNLNYGGAHYISSGRGFTTAHIPFFFLYLRFSRPSIYFGMRILLILLFISLTIWIPYLGYFWFLVISLCISPFLFNLHQFSFIEFISDYHEFLIWMYSETHANSWINHCHASMTMITNYKLGYPSEKLVKEVSNSNFTIIFKEIILSFILAVFCIIVYVFVKSFDLVILELPNAKLSIIISICFIAIGPILMNAIVLSGFYFILFCFKFIFNQWFDKFKAVINIIMHTFAVINLIGVFEFLWIMESQNPVNAILSIIVLIAILRFVIKVLIIWYGKKFGLLSIIQPFYNKIIEMILFAKDFILGHILLFMLMPIFLIPWIDKWHFTMLFWLKPNKKVKIPIFLQKKKYNIWIYGLLFIMIFIIFIGLIVSPLIINNS</sequence>
<feature type="transmembrane region" description="Helical" evidence="11">
    <location>
        <begin position="1527"/>
        <end position="1551"/>
    </location>
</feature>
<dbReference type="EC" id="2.4.1.34" evidence="3"/>
<feature type="transmembrane region" description="Helical" evidence="11">
    <location>
        <begin position="502"/>
        <end position="525"/>
    </location>
</feature>
<comment type="similarity">
    <text evidence="2">Belongs to the glycosyltransferase 48 family.</text>
</comment>
<evidence type="ECO:0000256" key="5">
    <source>
        <dbReference type="ARBA" id="ARBA00022679"/>
    </source>
</evidence>